<reference evidence="2 3" key="1">
    <citation type="submission" date="2020-08" db="EMBL/GenBank/DDBJ databases">
        <title>Whole-Genome Sequence of French Clinical Streptomyces mexicanus Strain Q0842.</title>
        <authorList>
            <person name="Boxberger M."/>
            <person name="La Scola B."/>
        </authorList>
    </citation>
    <scope>NUCLEOTIDE SEQUENCE [LARGE SCALE GENOMIC DNA]</scope>
    <source>
        <strain evidence="2 3">Marseille-Q0842</strain>
    </source>
</reference>
<comment type="caution">
    <text evidence="2">The sequence shown here is derived from an EMBL/GenBank/DDBJ whole genome shotgun (WGS) entry which is preliminary data.</text>
</comment>
<dbReference type="EMBL" id="JACMHY010000004">
    <property type="protein sequence ID" value="MBC2865612.1"/>
    <property type="molecule type" value="Genomic_DNA"/>
</dbReference>
<gene>
    <name evidence="2" type="ORF">H1R13_11540</name>
</gene>
<accession>A0A7X1LQI3</accession>
<organism evidence="2 3">
    <name type="scientific">Streptomyces mexicanus</name>
    <dbReference type="NCBI Taxonomy" id="178566"/>
    <lineage>
        <taxon>Bacteria</taxon>
        <taxon>Bacillati</taxon>
        <taxon>Actinomycetota</taxon>
        <taxon>Actinomycetes</taxon>
        <taxon>Kitasatosporales</taxon>
        <taxon>Streptomycetaceae</taxon>
        <taxon>Streptomyces</taxon>
    </lineage>
</organism>
<evidence type="ECO:0000313" key="2">
    <source>
        <dbReference type="EMBL" id="MBC2865612.1"/>
    </source>
</evidence>
<sequence length="67" mass="7199">MRNISDHDLDAANWLKSTYSGGSGGNCLEVTHDFPALVPVRDSKNPDGPKLVFPAEAWSAFVSALKP</sequence>
<dbReference type="AlphaFoldDB" id="A0A7X1LQI3"/>
<dbReference type="Pfam" id="PF04149">
    <property type="entry name" value="DUF397"/>
    <property type="match status" value="1"/>
</dbReference>
<dbReference type="Proteomes" id="UP000517694">
    <property type="component" value="Unassembled WGS sequence"/>
</dbReference>
<keyword evidence="3" id="KW-1185">Reference proteome</keyword>
<dbReference type="OrthoDB" id="4570646at2"/>
<dbReference type="InterPro" id="IPR007278">
    <property type="entry name" value="DUF397"/>
</dbReference>
<feature type="domain" description="DUF397" evidence="1">
    <location>
        <begin position="12"/>
        <end position="66"/>
    </location>
</feature>
<protein>
    <submittedName>
        <fullName evidence="2">DUF397 domain-containing protein</fullName>
    </submittedName>
</protein>
<evidence type="ECO:0000313" key="3">
    <source>
        <dbReference type="Proteomes" id="UP000517694"/>
    </source>
</evidence>
<name>A0A7X1LQI3_9ACTN</name>
<evidence type="ECO:0000259" key="1">
    <source>
        <dbReference type="Pfam" id="PF04149"/>
    </source>
</evidence>
<proteinExistence type="predicted"/>
<dbReference type="RefSeq" id="WP_159674536.1">
    <property type="nucleotide sequence ID" value="NZ_JACMHY010000004.1"/>
</dbReference>